<dbReference type="Proteomes" id="UP000239290">
    <property type="component" value="Unassembled WGS sequence"/>
</dbReference>
<keyword evidence="4" id="KW-0010">Activator</keyword>
<dbReference type="SUPFAM" id="SSF46785">
    <property type="entry name" value="Winged helix' DNA-binding domain"/>
    <property type="match status" value="1"/>
</dbReference>
<dbReference type="Gene3D" id="3.40.190.290">
    <property type="match status" value="1"/>
</dbReference>
<dbReference type="GO" id="GO:0003677">
    <property type="term" value="F:DNA binding"/>
    <property type="evidence" value="ECO:0007669"/>
    <property type="project" value="UniProtKB-KW"/>
</dbReference>
<dbReference type="InterPro" id="IPR036388">
    <property type="entry name" value="WH-like_DNA-bd_sf"/>
</dbReference>
<dbReference type="PROSITE" id="PS50931">
    <property type="entry name" value="HTH_LYSR"/>
    <property type="match status" value="1"/>
</dbReference>
<name>A0A2S8IUC9_RHOOP</name>
<dbReference type="SUPFAM" id="SSF53850">
    <property type="entry name" value="Periplasmic binding protein-like II"/>
    <property type="match status" value="1"/>
</dbReference>
<dbReference type="Gene3D" id="1.10.10.10">
    <property type="entry name" value="Winged helix-like DNA-binding domain superfamily/Winged helix DNA-binding domain"/>
    <property type="match status" value="1"/>
</dbReference>
<organism evidence="7 8">
    <name type="scientific">Rhodococcus opacus</name>
    <name type="common">Nocardia opaca</name>
    <dbReference type="NCBI Taxonomy" id="37919"/>
    <lineage>
        <taxon>Bacteria</taxon>
        <taxon>Bacillati</taxon>
        <taxon>Actinomycetota</taxon>
        <taxon>Actinomycetes</taxon>
        <taxon>Mycobacteriales</taxon>
        <taxon>Nocardiaceae</taxon>
        <taxon>Rhodococcus</taxon>
    </lineage>
</organism>
<dbReference type="AlphaFoldDB" id="A0A2S8IUC9"/>
<comment type="similarity">
    <text evidence="1">Belongs to the LysR transcriptional regulatory family.</text>
</comment>
<dbReference type="InterPro" id="IPR036390">
    <property type="entry name" value="WH_DNA-bd_sf"/>
</dbReference>
<evidence type="ECO:0000259" key="6">
    <source>
        <dbReference type="PROSITE" id="PS50931"/>
    </source>
</evidence>
<dbReference type="InterPro" id="IPR005119">
    <property type="entry name" value="LysR_subst-bd"/>
</dbReference>
<dbReference type="EMBL" id="PUIO01000050">
    <property type="protein sequence ID" value="PQP18378.1"/>
    <property type="molecule type" value="Genomic_DNA"/>
</dbReference>
<evidence type="ECO:0000256" key="1">
    <source>
        <dbReference type="ARBA" id="ARBA00009437"/>
    </source>
</evidence>
<evidence type="ECO:0000256" key="2">
    <source>
        <dbReference type="ARBA" id="ARBA00023015"/>
    </source>
</evidence>
<dbReference type="PRINTS" id="PR00039">
    <property type="entry name" value="HTHLYSR"/>
</dbReference>
<evidence type="ECO:0000256" key="5">
    <source>
        <dbReference type="ARBA" id="ARBA00023163"/>
    </source>
</evidence>
<evidence type="ECO:0000313" key="8">
    <source>
        <dbReference type="Proteomes" id="UP000239290"/>
    </source>
</evidence>
<reference evidence="8" key="1">
    <citation type="submission" date="2018-02" db="EMBL/GenBank/DDBJ databases">
        <title>Draft genome sequencing of Rhodococcus opacus KU647198.</title>
        <authorList>
            <person name="Zheng B.-X."/>
        </authorList>
    </citation>
    <scope>NUCLEOTIDE SEQUENCE [LARGE SCALE GENOMIC DNA]</scope>
    <source>
        <strain evidence="8">04-OD7</strain>
    </source>
</reference>
<dbReference type="Pfam" id="PF00126">
    <property type="entry name" value="HTH_1"/>
    <property type="match status" value="1"/>
</dbReference>
<protein>
    <submittedName>
        <fullName evidence="7">LysR family transcriptional regulator</fullName>
    </submittedName>
</protein>
<keyword evidence="2" id="KW-0805">Transcription regulation</keyword>
<evidence type="ECO:0000256" key="4">
    <source>
        <dbReference type="ARBA" id="ARBA00023159"/>
    </source>
</evidence>
<evidence type="ECO:0000313" key="7">
    <source>
        <dbReference type="EMBL" id="PQP18378.1"/>
    </source>
</evidence>
<dbReference type="GO" id="GO:0032993">
    <property type="term" value="C:protein-DNA complex"/>
    <property type="evidence" value="ECO:0007669"/>
    <property type="project" value="TreeGrafter"/>
</dbReference>
<dbReference type="RefSeq" id="WP_105420817.1">
    <property type="nucleotide sequence ID" value="NZ_PUIO01000050.1"/>
</dbReference>
<dbReference type="InterPro" id="IPR000847">
    <property type="entry name" value="LysR_HTH_N"/>
</dbReference>
<accession>A0A2S8IUC9</accession>
<dbReference type="PANTHER" id="PTHR30346">
    <property type="entry name" value="TRANSCRIPTIONAL DUAL REGULATOR HCAR-RELATED"/>
    <property type="match status" value="1"/>
</dbReference>
<sequence length="306" mass="33762">MNLQELRWFVALTESENITAVAAEMHVTQPTLSRAIARLETGFGVRLFDRRHNRLHLNRYGEILRAHALRALSEVDSAHNRISTLADPNEGTVSLCFLHSLGEWLVPELISRYRVEHPKVRFELRGAAADSVVDDIRLGRSDLGFVAPEPSVDDLVWTPVATEPVRLLVPVRHRLARRKTVSFAEVAEDDFVALTPEYGLRQLTDRLARAAGFAPRIAFSVTEVGTMRAMIAAGVGVGVVPAPSAAADPPDGTALVELRDRDAWRTIGMIQADRPLTSSVAAGFHMFVLETLVENTKELAGPPRRE</sequence>
<dbReference type="GO" id="GO:0003700">
    <property type="term" value="F:DNA-binding transcription factor activity"/>
    <property type="evidence" value="ECO:0007669"/>
    <property type="project" value="InterPro"/>
</dbReference>
<comment type="caution">
    <text evidence="7">The sequence shown here is derived from an EMBL/GenBank/DDBJ whole genome shotgun (WGS) entry which is preliminary data.</text>
</comment>
<keyword evidence="5" id="KW-0804">Transcription</keyword>
<feature type="domain" description="HTH lysR-type" evidence="6">
    <location>
        <begin position="1"/>
        <end position="58"/>
    </location>
</feature>
<proteinExistence type="inferred from homology"/>
<dbReference type="PANTHER" id="PTHR30346:SF28">
    <property type="entry name" value="HTH-TYPE TRANSCRIPTIONAL REGULATOR CYNR"/>
    <property type="match status" value="1"/>
</dbReference>
<evidence type="ECO:0000256" key="3">
    <source>
        <dbReference type="ARBA" id="ARBA00023125"/>
    </source>
</evidence>
<dbReference type="Pfam" id="PF03466">
    <property type="entry name" value="LysR_substrate"/>
    <property type="match status" value="1"/>
</dbReference>
<dbReference type="FunFam" id="1.10.10.10:FF:000001">
    <property type="entry name" value="LysR family transcriptional regulator"/>
    <property type="match status" value="1"/>
</dbReference>
<gene>
    <name evidence="7" type="ORF">C5613_32635</name>
</gene>
<keyword evidence="3" id="KW-0238">DNA-binding</keyword>